<dbReference type="EMBL" id="JBBPDW010000029">
    <property type="protein sequence ID" value="KAK7539015.1"/>
    <property type="molecule type" value="Genomic_DNA"/>
</dbReference>
<name>A0ABR1LWA5_9PEZI</name>
<protein>
    <submittedName>
        <fullName evidence="1">Uncharacterized protein</fullName>
    </submittedName>
</protein>
<gene>
    <name evidence="1" type="ORF">IWX46DRAFT_209036</name>
</gene>
<sequence length="275" mass="31279">MQKLRDQKIRTCLSSVQTEHCTFCGSLASQRGKREKFSPIYYSSLSTTNHHFRAKTTRPVNKKGRWSLCQELVRTCAGNPYPHAPHLHAPYPHAVARRQLCYVRRAPLLLLLIMPKRRWWAPCGRRERSMCCRRHDIPDRTAERRLPYSFTMAYITFWFGAHRRDIPTLQSVGGSASTQADQTRSTSLVYTLHNTPHTISTCPCALSPVSAHLAHLSHLSHLPSASLLARAGTQEPTHPTQPSLARRHTYLCIHRASHSLMLHPLLSSPLLALLY</sequence>
<organism evidence="1 2">
    <name type="scientific">Phyllosticta citricarpa</name>
    <dbReference type="NCBI Taxonomy" id="55181"/>
    <lineage>
        <taxon>Eukaryota</taxon>
        <taxon>Fungi</taxon>
        <taxon>Dikarya</taxon>
        <taxon>Ascomycota</taxon>
        <taxon>Pezizomycotina</taxon>
        <taxon>Dothideomycetes</taxon>
        <taxon>Dothideomycetes incertae sedis</taxon>
        <taxon>Botryosphaeriales</taxon>
        <taxon>Phyllostictaceae</taxon>
        <taxon>Phyllosticta</taxon>
    </lineage>
</organism>
<proteinExistence type="predicted"/>
<comment type="caution">
    <text evidence="1">The sequence shown here is derived from an EMBL/GenBank/DDBJ whole genome shotgun (WGS) entry which is preliminary data.</text>
</comment>
<evidence type="ECO:0000313" key="1">
    <source>
        <dbReference type="EMBL" id="KAK7539015.1"/>
    </source>
</evidence>
<reference evidence="1 2" key="1">
    <citation type="submission" date="2024-04" db="EMBL/GenBank/DDBJ databases">
        <title>Phyllosticta paracitricarpa is synonymous to the EU quarantine fungus P. citricarpa based on phylogenomic analyses.</title>
        <authorList>
            <consortium name="Lawrence Berkeley National Laboratory"/>
            <person name="Van Ingen-Buijs V.A."/>
            <person name="Van Westerhoven A.C."/>
            <person name="Haridas S."/>
            <person name="Skiadas P."/>
            <person name="Martin F."/>
            <person name="Groenewald J.Z."/>
            <person name="Crous P.W."/>
            <person name="Seidl M.F."/>
        </authorList>
    </citation>
    <scope>NUCLEOTIDE SEQUENCE [LARGE SCALE GENOMIC DNA]</scope>
    <source>
        <strain evidence="1 2">CBS 122670</strain>
    </source>
</reference>
<evidence type="ECO:0000313" key="2">
    <source>
        <dbReference type="Proteomes" id="UP001365128"/>
    </source>
</evidence>
<accession>A0ABR1LWA5</accession>
<dbReference type="Proteomes" id="UP001365128">
    <property type="component" value="Unassembled WGS sequence"/>
</dbReference>
<keyword evidence="2" id="KW-1185">Reference proteome</keyword>